<evidence type="ECO:0000313" key="2">
    <source>
        <dbReference type="EMBL" id="SDI42318.1"/>
    </source>
</evidence>
<evidence type="ECO:0000313" key="3">
    <source>
        <dbReference type="Proteomes" id="UP000199258"/>
    </source>
</evidence>
<feature type="transmembrane region" description="Helical" evidence="1">
    <location>
        <begin position="48"/>
        <end position="65"/>
    </location>
</feature>
<dbReference type="AlphaFoldDB" id="A0A1G8KFZ7"/>
<keyword evidence="3" id="KW-1185">Reference proteome</keyword>
<dbReference type="Proteomes" id="UP000199258">
    <property type="component" value="Unassembled WGS sequence"/>
</dbReference>
<evidence type="ECO:0000256" key="1">
    <source>
        <dbReference type="SAM" id="Phobius"/>
    </source>
</evidence>
<name>A0A1G8KFZ7_9MICC</name>
<proteinExistence type="predicted"/>
<sequence length="107" mass="11441">MELVLLTEMWLFRVLGYVALGIELWAFIDCIQRKPASFEATFKRTKSFWLGLTAGAAAIGALTALFGGIGLFGLLQLAAIIAACVYLADVKPAVSEVQGSSGPYGPW</sequence>
<evidence type="ECO:0008006" key="4">
    <source>
        <dbReference type="Google" id="ProtNLM"/>
    </source>
</evidence>
<dbReference type="STRING" id="335973.SAMN04488693_11118"/>
<organism evidence="2 3">
    <name type="scientific">Arthrobacter subterraneus</name>
    <dbReference type="NCBI Taxonomy" id="335973"/>
    <lineage>
        <taxon>Bacteria</taxon>
        <taxon>Bacillati</taxon>
        <taxon>Actinomycetota</taxon>
        <taxon>Actinomycetes</taxon>
        <taxon>Micrococcales</taxon>
        <taxon>Micrococcaceae</taxon>
        <taxon>Arthrobacter</taxon>
    </lineage>
</organism>
<reference evidence="2 3" key="1">
    <citation type="submission" date="2016-10" db="EMBL/GenBank/DDBJ databases">
        <authorList>
            <person name="de Groot N.N."/>
        </authorList>
    </citation>
    <scope>NUCLEOTIDE SEQUENCE [LARGE SCALE GENOMIC DNA]</scope>
    <source>
        <strain evidence="2 3">NP_1H</strain>
    </source>
</reference>
<dbReference type="InterPro" id="IPR019662">
    <property type="entry name" value="DUF2516"/>
</dbReference>
<keyword evidence="1" id="KW-0472">Membrane</keyword>
<keyword evidence="1" id="KW-1133">Transmembrane helix</keyword>
<keyword evidence="1" id="KW-0812">Transmembrane</keyword>
<protein>
    <recommendedName>
        <fullName evidence="4">DUF2516 family protein</fullName>
    </recommendedName>
</protein>
<feature type="transmembrane region" description="Helical" evidence="1">
    <location>
        <begin position="12"/>
        <end position="28"/>
    </location>
</feature>
<dbReference type="Pfam" id="PF10724">
    <property type="entry name" value="DUF2516"/>
    <property type="match status" value="1"/>
</dbReference>
<accession>A0A1G8KFZ7</accession>
<gene>
    <name evidence="2" type="ORF">SAMN04488693_11118</name>
</gene>
<dbReference type="EMBL" id="FNDT01000011">
    <property type="protein sequence ID" value="SDI42318.1"/>
    <property type="molecule type" value="Genomic_DNA"/>
</dbReference>